<dbReference type="InterPro" id="IPR029028">
    <property type="entry name" value="Alpha/beta_knot_MTases"/>
</dbReference>
<dbReference type="Proteomes" id="UP001597508">
    <property type="component" value="Unassembled WGS sequence"/>
</dbReference>
<sequence>MKQLSHYDIQNQQKKFPITIVCDAIRTPENIGMCFRIAESFGVSKIYLHENSPSIENRIVKKTARNTIDQIDHEVYADFESLMEQLKAEGNTVVGIEITDKSIDIQNFDFKKHKKIVLLLGSERNGIQNVQALDATVAIPMYGRNSSMNVVHSMTIALYETTNQLTDI</sequence>
<keyword evidence="2" id="KW-0808">Transferase</keyword>
<comment type="caution">
    <text evidence="4">The sequence shown here is derived from an EMBL/GenBank/DDBJ whole genome shotgun (WGS) entry which is preliminary data.</text>
</comment>
<dbReference type="InterPro" id="IPR004441">
    <property type="entry name" value="rRNA_MeTrfase_TrmH"/>
</dbReference>
<dbReference type="GO" id="GO:0032259">
    <property type="term" value="P:methylation"/>
    <property type="evidence" value="ECO:0007669"/>
    <property type="project" value="UniProtKB-KW"/>
</dbReference>
<dbReference type="InterPro" id="IPR029026">
    <property type="entry name" value="tRNA_m1G_MTases_N"/>
</dbReference>
<organism evidence="4 5">
    <name type="scientific">Pseudotenacibaculum haliotis</name>
    <dbReference type="NCBI Taxonomy" id="1862138"/>
    <lineage>
        <taxon>Bacteria</taxon>
        <taxon>Pseudomonadati</taxon>
        <taxon>Bacteroidota</taxon>
        <taxon>Flavobacteriia</taxon>
        <taxon>Flavobacteriales</taxon>
        <taxon>Flavobacteriaceae</taxon>
        <taxon>Pseudotenacibaculum</taxon>
    </lineage>
</organism>
<evidence type="ECO:0000259" key="3">
    <source>
        <dbReference type="Pfam" id="PF00588"/>
    </source>
</evidence>
<gene>
    <name evidence="4" type="ORF">ACFSRZ_02125</name>
</gene>
<name>A0ABW5LMX3_9FLAO</name>
<accession>A0ABW5LMX3</accession>
<dbReference type="InterPro" id="IPR001537">
    <property type="entry name" value="SpoU_MeTrfase"/>
</dbReference>
<dbReference type="SUPFAM" id="SSF75217">
    <property type="entry name" value="alpha/beta knot"/>
    <property type="match status" value="1"/>
</dbReference>
<dbReference type="PANTHER" id="PTHR46429:SF1">
    <property type="entry name" value="23S RRNA (GUANOSINE-2'-O-)-METHYLTRANSFERASE RLMB"/>
    <property type="match status" value="1"/>
</dbReference>
<evidence type="ECO:0000256" key="1">
    <source>
        <dbReference type="ARBA" id="ARBA00022603"/>
    </source>
</evidence>
<dbReference type="RefSeq" id="WP_379664870.1">
    <property type="nucleotide sequence ID" value="NZ_JBHULH010000001.1"/>
</dbReference>
<keyword evidence="1 4" id="KW-0489">Methyltransferase</keyword>
<reference evidence="5" key="1">
    <citation type="journal article" date="2019" name="Int. J. Syst. Evol. Microbiol.">
        <title>The Global Catalogue of Microorganisms (GCM) 10K type strain sequencing project: providing services to taxonomists for standard genome sequencing and annotation.</title>
        <authorList>
            <consortium name="The Broad Institute Genomics Platform"/>
            <consortium name="The Broad Institute Genome Sequencing Center for Infectious Disease"/>
            <person name="Wu L."/>
            <person name="Ma J."/>
        </authorList>
    </citation>
    <scope>NUCLEOTIDE SEQUENCE [LARGE SCALE GENOMIC DNA]</scope>
    <source>
        <strain evidence="5">KCTC 52127</strain>
    </source>
</reference>
<evidence type="ECO:0000313" key="4">
    <source>
        <dbReference type="EMBL" id="MFD2566150.1"/>
    </source>
</evidence>
<dbReference type="Gene3D" id="3.40.1280.10">
    <property type="match status" value="1"/>
</dbReference>
<keyword evidence="5" id="KW-1185">Reference proteome</keyword>
<dbReference type="EMBL" id="JBHULH010000001">
    <property type="protein sequence ID" value="MFD2566150.1"/>
    <property type="molecule type" value="Genomic_DNA"/>
</dbReference>
<evidence type="ECO:0000256" key="2">
    <source>
        <dbReference type="ARBA" id="ARBA00022679"/>
    </source>
</evidence>
<proteinExistence type="predicted"/>
<dbReference type="PANTHER" id="PTHR46429">
    <property type="entry name" value="23S RRNA (GUANOSINE-2'-O-)-METHYLTRANSFERASE RLMB"/>
    <property type="match status" value="1"/>
</dbReference>
<dbReference type="GO" id="GO:0008168">
    <property type="term" value="F:methyltransferase activity"/>
    <property type="evidence" value="ECO:0007669"/>
    <property type="project" value="UniProtKB-KW"/>
</dbReference>
<dbReference type="Pfam" id="PF00588">
    <property type="entry name" value="SpoU_methylase"/>
    <property type="match status" value="1"/>
</dbReference>
<dbReference type="CDD" id="cd18082">
    <property type="entry name" value="SpoU-like_family"/>
    <property type="match status" value="1"/>
</dbReference>
<feature type="domain" description="tRNA/rRNA methyltransferase SpoU type" evidence="3">
    <location>
        <begin position="18"/>
        <end position="159"/>
    </location>
</feature>
<evidence type="ECO:0000313" key="5">
    <source>
        <dbReference type="Proteomes" id="UP001597508"/>
    </source>
</evidence>
<protein>
    <submittedName>
        <fullName evidence="4">TrmH family RNA methyltransferase</fullName>
    </submittedName>
</protein>